<accession>A0A292YIZ1</accession>
<evidence type="ECO:0000313" key="1">
    <source>
        <dbReference type="EMBL" id="GAX91057.1"/>
    </source>
</evidence>
<reference evidence="2" key="1">
    <citation type="submission" date="2017-07" db="EMBL/GenBank/DDBJ databases">
        <title>Draft genome sequence of Effusibacillus lacus strain skLN1.</title>
        <authorList>
            <person name="Watanabe M."/>
            <person name="Kojima H."/>
            <person name="Fukui M."/>
        </authorList>
    </citation>
    <scope>NUCLEOTIDE SEQUENCE [LARGE SCALE GENOMIC DNA]</scope>
    <source>
        <strain evidence="2">skLN1</strain>
    </source>
</reference>
<gene>
    <name evidence="1" type="ORF">EFBL_2717</name>
</gene>
<sequence length="191" mass="22395">MAAVVYFIREDAEQLDAIENAHEPVEKTKPDSKEPDDLEELLKDLERQHLLEILQELVAADPTVRESIRQLLIDRERTSKLNTHQIRHQGLYSSIKYYQKEVPLVLKDCEALFTKTVISSDDDDDRWDYEYYHDDEDRLEWDFEAGLNRLNRFAKELLKLVAPEHYISGTVGLLVTLKGMEDWMRMNTAVS</sequence>
<dbReference type="EMBL" id="BDUF01000076">
    <property type="protein sequence ID" value="GAX91057.1"/>
    <property type="molecule type" value="Genomic_DNA"/>
</dbReference>
<proteinExistence type="predicted"/>
<organism evidence="1 2">
    <name type="scientific">Effusibacillus lacus</name>
    <dbReference type="NCBI Taxonomy" id="1348429"/>
    <lineage>
        <taxon>Bacteria</taxon>
        <taxon>Bacillati</taxon>
        <taxon>Bacillota</taxon>
        <taxon>Bacilli</taxon>
        <taxon>Bacillales</taxon>
        <taxon>Alicyclobacillaceae</taxon>
        <taxon>Effusibacillus</taxon>
    </lineage>
</organism>
<name>A0A292YIZ1_9BACL</name>
<keyword evidence="2" id="KW-1185">Reference proteome</keyword>
<dbReference type="Proteomes" id="UP000217785">
    <property type="component" value="Unassembled WGS sequence"/>
</dbReference>
<protein>
    <submittedName>
        <fullName evidence="1">Uncharacterized protein</fullName>
    </submittedName>
</protein>
<evidence type="ECO:0000313" key="2">
    <source>
        <dbReference type="Proteomes" id="UP000217785"/>
    </source>
</evidence>
<dbReference type="AlphaFoldDB" id="A0A292YIZ1"/>
<comment type="caution">
    <text evidence="1">The sequence shown here is derived from an EMBL/GenBank/DDBJ whole genome shotgun (WGS) entry which is preliminary data.</text>
</comment>